<gene>
    <name evidence="3" type="ORF">Fcan01_28290</name>
</gene>
<comment type="caution">
    <text evidence="3">The sequence shown here is derived from an EMBL/GenBank/DDBJ whole genome shotgun (WGS) entry which is preliminary data.</text>
</comment>
<organism evidence="3 4">
    <name type="scientific">Folsomia candida</name>
    <name type="common">Springtail</name>
    <dbReference type="NCBI Taxonomy" id="158441"/>
    <lineage>
        <taxon>Eukaryota</taxon>
        <taxon>Metazoa</taxon>
        <taxon>Ecdysozoa</taxon>
        <taxon>Arthropoda</taxon>
        <taxon>Hexapoda</taxon>
        <taxon>Collembola</taxon>
        <taxon>Entomobryomorpha</taxon>
        <taxon>Isotomoidea</taxon>
        <taxon>Isotomidae</taxon>
        <taxon>Proisotominae</taxon>
        <taxon>Folsomia</taxon>
    </lineage>
</organism>
<accession>A0A226CWR0</accession>
<dbReference type="EMBL" id="LNIX01000068">
    <property type="protein sequence ID" value="OXA36957.1"/>
    <property type="molecule type" value="Genomic_DNA"/>
</dbReference>
<dbReference type="OrthoDB" id="64893at2759"/>
<feature type="signal peptide" evidence="1">
    <location>
        <begin position="1"/>
        <end position="22"/>
    </location>
</feature>
<reference evidence="3 4" key="1">
    <citation type="submission" date="2015-12" db="EMBL/GenBank/DDBJ databases">
        <title>The genome of Folsomia candida.</title>
        <authorList>
            <person name="Faddeeva A."/>
            <person name="Derks M.F."/>
            <person name="Anvar Y."/>
            <person name="Smit S."/>
            <person name="Van Straalen N."/>
            <person name="Roelofs D."/>
        </authorList>
    </citation>
    <scope>NUCLEOTIDE SEQUENCE [LARGE SCALE GENOMIC DNA]</scope>
    <source>
        <strain evidence="3 4">VU population</strain>
        <tissue evidence="3">Whole body</tissue>
    </source>
</reference>
<name>A0A226CWR0_FOLCA</name>
<dbReference type="Pfam" id="PF03067">
    <property type="entry name" value="LPMO_10"/>
    <property type="match status" value="1"/>
</dbReference>
<feature type="chain" id="PRO_5012668944" description="Chitin-binding type-4 domain-containing protein" evidence="1">
    <location>
        <begin position="23"/>
        <end position="194"/>
    </location>
</feature>
<dbReference type="AlphaFoldDB" id="A0A226CWR0"/>
<proteinExistence type="predicted"/>
<protein>
    <recommendedName>
        <fullName evidence="2">Chitin-binding type-4 domain-containing protein</fullName>
    </recommendedName>
</protein>
<dbReference type="InterPro" id="IPR004302">
    <property type="entry name" value="Cellulose/chitin-bd_N"/>
</dbReference>
<keyword evidence="1" id="KW-0732">Signal</keyword>
<evidence type="ECO:0000313" key="4">
    <source>
        <dbReference type="Proteomes" id="UP000198287"/>
    </source>
</evidence>
<dbReference type="Proteomes" id="UP000198287">
    <property type="component" value="Unassembled WGS sequence"/>
</dbReference>
<evidence type="ECO:0000256" key="1">
    <source>
        <dbReference type="SAM" id="SignalP"/>
    </source>
</evidence>
<keyword evidence="4" id="KW-1185">Reference proteome</keyword>
<feature type="domain" description="Chitin-binding type-4" evidence="2">
    <location>
        <begin position="77"/>
        <end position="191"/>
    </location>
</feature>
<evidence type="ECO:0000313" key="3">
    <source>
        <dbReference type="EMBL" id="OXA36957.1"/>
    </source>
</evidence>
<sequence>MTFLKFFGMVVALLGVASQVRGHGYMMEPIARTSIQLRPEFGTEMPYWWDNQGVWCGNVNQDMQVSTWGGVGMFSEKRRLTRIIEVTTHFGAPHFGSFEIEICPYEQETDICFYKIPIVGGTETVRIDNRICVPHDQGGTEVTAQVQLPAGVTCRRCTLRWTYRTSYPGPADWDNCLNRDPVQVFRNCADIAIY</sequence>
<evidence type="ECO:0000259" key="2">
    <source>
        <dbReference type="Pfam" id="PF03067"/>
    </source>
</evidence>